<dbReference type="SMART" id="SM00345">
    <property type="entry name" value="HTH_GNTR"/>
    <property type="match status" value="1"/>
</dbReference>
<keyword evidence="3" id="KW-0804">Transcription</keyword>
<dbReference type="PROSITE" id="PS50949">
    <property type="entry name" value="HTH_GNTR"/>
    <property type="match status" value="1"/>
</dbReference>
<sequence>MIIKIDFESETPIYEQLRRQIIEGIAKGELKKGEELPSVRQLAEDIGINLHTVNKSYNILKEEGYLVVDRRKGTMVSDIMPKIDENYINNLKEEIKYIIADAYCRGMNKEEFLDLCEKYFHSFVKK</sequence>
<evidence type="ECO:0000256" key="3">
    <source>
        <dbReference type="ARBA" id="ARBA00023163"/>
    </source>
</evidence>
<evidence type="ECO:0000256" key="2">
    <source>
        <dbReference type="ARBA" id="ARBA00023125"/>
    </source>
</evidence>
<protein>
    <submittedName>
        <fullName evidence="5">GntR family transcriptional regulator</fullName>
    </submittedName>
</protein>
<accession>A0A9X2S3R9</accession>
<keyword evidence="2" id="KW-0238">DNA-binding</keyword>
<dbReference type="Gene3D" id="1.10.10.10">
    <property type="entry name" value="Winged helix-like DNA-binding domain superfamily/Winged helix DNA-binding domain"/>
    <property type="match status" value="1"/>
</dbReference>
<dbReference type="AlphaFoldDB" id="A0A9X2S3R9"/>
<dbReference type="OrthoDB" id="9801546at2"/>
<proteinExistence type="predicted"/>
<feature type="domain" description="HTH gntR-type" evidence="4">
    <location>
        <begin position="11"/>
        <end position="79"/>
    </location>
</feature>
<keyword evidence="1" id="KW-0805">Transcription regulation</keyword>
<evidence type="ECO:0000256" key="1">
    <source>
        <dbReference type="ARBA" id="ARBA00023015"/>
    </source>
</evidence>
<dbReference type="CDD" id="cd07377">
    <property type="entry name" value="WHTH_GntR"/>
    <property type="match status" value="1"/>
</dbReference>
<dbReference type="Proteomes" id="UP001142078">
    <property type="component" value="Unassembled WGS sequence"/>
</dbReference>
<dbReference type="SUPFAM" id="SSF46785">
    <property type="entry name" value="Winged helix' DNA-binding domain"/>
    <property type="match status" value="1"/>
</dbReference>
<dbReference type="PANTHER" id="PTHR38445:SF12">
    <property type="entry name" value="GNTR-FAMILY TRANSCRIPTIONAL REGULATOR"/>
    <property type="match status" value="1"/>
</dbReference>
<keyword evidence="6" id="KW-1185">Reference proteome</keyword>
<dbReference type="InterPro" id="IPR036390">
    <property type="entry name" value="WH_DNA-bd_sf"/>
</dbReference>
<dbReference type="Pfam" id="PF00392">
    <property type="entry name" value="GntR"/>
    <property type="match status" value="1"/>
</dbReference>
<name>A0A9X2S3R9_9FIRM</name>
<dbReference type="InterPro" id="IPR000524">
    <property type="entry name" value="Tscrpt_reg_HTH_GntR"/>
</dbReference>
<dbReference type="EMBL" id="JANJZL010000001">
    <property type="protein sequence ID" value="MCR2043065.1"/>
    <property type="molecule type" value="Genomic_DNA"/>
</dbReference>
<reference evidence="5" key="1">
    <citation type="submission" date="2022-07" db="EMBL/GenBank/DDBJ databases">
        <title>Enhanced cultured diversity of the mouse gut microbiota enables custom-made synthetic communities.</title>
        <authorList>
            <person name="Afrizal A."/>
        </authorList>
    </citation>
    <scope>NUCLEOTIDE SEQUENCE</scope>
    <source>
        <strain evidence="5">DSM 29482</strain>
    </source>
</reference>
<organism evidence="5 6">
    <name type="scientific">Anaerosalibacter massiliensis</name>
    <dbReference type="NCBI Taxonomy" id="1347392"/>
    <lineage>
        <taxon>Bacteria</taxon>
        <taxon>Bacillati</taxon>
        <taxon>Bacillota</taxon>
        <taxon>Tissierellia</taxon>
        <taxon>Tissierellales</taxon>
        <taxon>Sporanaerobacteraceae</taxon>
        <taxon>Anaerosalibacter</taxon>
    </lineage>
</organism>
<dbReference type="PANTHER" id="PTHR38445">
    <property type="entry name" value="HTH-TYPE TRANSCRIPTIONAL REPRESSOR YTRA"/>
    <property type="match status" value="1"/>
</dbReference>
<comment type="caution">
    <text evidence="5">The sequence shown here is derived from an EMBL/GenBank/DDBJ whole genome shotgun (WGS) entry which is preliminary data.</text>
</comment>
<dbReference type="GO" id="GO:0003700">
    <property type="term" value="F:DNA-binding transcription factor activity"/>
    <property type="evidence" value="ECO:0007669"/>
    <property type="project" value="InterPro"/>
</dbReference>
<dbReference type="GO" id="GO:0003677">
    <property type="term" value="F:DNA binding"/>
    <property type="evidence" value="ECO:0007669"/>
    <property type="project" value="UniProtKB-KW"/>
</dbReference>
<dbReference type="RefSeq" id="WP_042681187.1">
    <property type="nucleotide sequence ID" value="NZ_CABKTM010000043.1"/>
</dbReference>
<gene>
    <name evidence="5" type="ORF">NSA23_02920</name>
</gene>
<dbReference type="InterPro" id="IPR036388">
    <property type="entry name" value="WH-like_DNA-bd_sf"/>
</dbReference>
<evidence type="ECO:0000313" key="6">
    <source>
        <dbReference type="Proteomes" id="UP001142078"/>
    </source>
</evidence>
<evidence type="ECO:0000259" key="4">
    <source>
        <dbReference type="PROSITE" id="PS50949"/>
    </source>
</evidence>
<evidence type="ECO:0000313" key="5">
    <source>
        <dbReference type="EMBL" id="MCR2043065.1"/>
    </source>
</evidence>